<dbReference type="PROSITE" id="PS52016">
    <property type="entry name" value="TONB_DEPENDENT_REC_3"/>
    <property type="match status" value="1"/>
</dbReference>
<evidence type="ECO:0000259" key="18">
    <source>
        <dbReference type="Pfam" id="PF07715"/>
    </source>
</evidence>
<feature type="signal peptide" evidence="16">
    <location>
        <begin position="1"/>
        <end position="32"/>
    </location>
</feature>
<dbReference type="GO" id="GO:0015891">
    <property type="term" value="P:siderophore transport"/>
    <property type="evidence" value="ECO:0007669"/>
    <property type="project" value="InterPro"/>
</dbReference>
<keyword evidence="7 16" id="KW-0732">Signal</keyword>
<dbReference type="AlphaFoldDB" id="A0A246WN72"/>
<evidence type="ECO:0000256" key="1">
    <source>
        <dbReference type="ARBA" id="ARBA00004571"/>
    </source>
</evidence>
<gene>
    <name evidence="19" type="ORF">CEJ42_16870</name>
</gene>
<dbReference type="InterPro" id="IPR012910">
    <property type="entry name" value="Plug_dom"/>
</dbReference>
<evidence type="ECO:0000256" key="5">
    <source>
        <dbReference type="ARBA" id="ARBA00022496"/>
    </source>
</evidence>
<keyword evidence="8" id="KW-0408">Iron</keyword>
<dbReference type="InterPro" id="IPR000531">
    <property type="entry name" value="Beta-barrel_TonB"/>
</dbReference>
<dbReference type="PANTHER" id="PTHR32552">
    <property type="entry name" value="FERRICHROME IRON RECEPTOR-RELATED"/>
    <property type="match status" value="1"/>
</dbReference>
<evidence type="ECO:0000256" key="15">
    <source>
        <dbReference type="RuleBase" id="RU003357"/>
    </source>
</evidence>
<comment type="caution">
    <text evidence="19">The sequence shown here is derived from an EMBL/GenBank/DDBJ whole genome shotgun (WGS) entry which is preliminary data.</text>
</comment>
<comment type="similarity">
    <text evidence="2 14 15">Belongs to the TonB-dependent receptor family.</text>
</comment>
<evidence type="ECO:0000256" key="16">
    <source>
        <dbReference type="SAM" id="SignalP"/>
    </source>
</evidence>
<evidence type="ECO:0000256" key="14">
    <source>
        <dbReference type="PROSITE-ProRule" id="PRU01360"/>
    </source>
</evidence>
<dbReference type="InterPro" id="IPR036942">
    <property type="entry name" value="Beta-barrel_TonB_sf"/>
</dbReference>
<dbReference type="InterPro" id="IPR039426">
    <property type="entry name" value="TonB-dep_rcpt-like"/>
</dbReference>
<evidence type="ECO:0000256" key="2">
    <source>
        <dbReference type="ARBA" id="ARBA00009810"/>
    </source>
</evidence>
<dbReference type="GO" id="GO:0015344">
    <property type="term" value="F:siderophore uptake transmembrane transporter activity"/>
    <property type="evidence" value="ECO:0007669"/>
    <property type="project" value="TreeGrafter"/>
</dbReference>
<evidence type="ECO:0000313" key="20">
    <source>
        <dbReference type="Proteomes" id="UP000197596"/>
    </source>
</evidence>
<keyword evidence="12 19" id="KW-0675">Receptor</keyword>
<dbReference type="RefSeq" id="WP_088751908.1">
    <property type="nucleotide sequence ID" value="NZ_NJGU01000009.1"/>
</dbReference>
<dbReference type="Pfam" id="PF07715">
    <property type="entry name" value="Plug"/>
    <property type="match status" value="1"/>
</dbReference>
<dbReference type="Pfam" id="PF00593">
    <property type="entry name" value="TonB_dep_Rec_b-barrel"/>
    <property type="match status" value="1"/>
</dbReference>
<keyword evidence="4 14" id="KW-1134">Transmembrane beta strand</keyword>
<evidence type="ECO:0000256" key="9">
    <source>
        <dbReference type="ARBA" id="ARBA00023065"/>
    </source>
</evidence>
<evidence type="ECO:0000256" key="13">
    <source>
        <dbReference type="ARBA" id="ARBA00023237"/>
    </source>
</evidence>
<dbReference type="Proteomes" id="UP000197596">
    <property type="component" value="Unassembled WGS sequence"/>
</dbReference>
<evidence type="ECO:0000313" key="19">
    <source>
        <dbReference type="EMBL" id="OWY27763.1"/>
    </source>
</evidence>
<dbReference type="GO" id="GO:0009279">
    <property type="term" value="C:cell outer membrane"/>
    <property type="evidence" value="ECO:0007669"/>
    <property type="project" value="UniProtKB-SubCell"/>
</dbReference>
<feature type="chain" id="PRO_5012060558" evidence="16">
    <location>
        <begin position="33"/>
        <end position="729"/>
    </location>
</feature>
<keyword evidence="11 14" id="KW-0472">Membrane</keyword>
<protein>
    <submittedName>
        <fullName evidence="19">TonB-dependent siderophore receptor</fullName>
    </submittedName>
</protein>
<dbReference type="Gene3D" id="2.40.170.20">
    <property type="entry name" value="TonB-dependent receptor, beta-barrel domain"/>
    <property type="match status" value="1"/>
</dbReference>
<dbReference type="CDD" id="cd01347">
    <property type="entry name" value="ligand_gated_channel"/>
    <property type="match status" value="1"/>
</dbReference>
<dbReference type="InterPro" id="IPR037066">
    <property type="entry name" value="Plug_dom_sf"/>
</dbReference>
<dbReference type="PANTHER" id="PTHR32552:SF68">
    <property type="entry name" value="FERRICHROME OUTER MEMBRANE TRANSPORTER_PHAGE RECEPTOR"/>
    <property type="match status" value="1"/>
</dbReference>
<dbReference type="InterPro" id="IPR010105">
    <property type="entry name" value="TonB_sidphr_rcpt"/>
</dbReference>
<evidence type="ECO:0000256" key="8">
    <source>
        <dbReference type="ARBA" id="ARBA00023004"/>
    </source>
</evidence>
<evidence type="ECO:0000259" key="17">
    <source>
        <dbReference type="Pfam" id="PF00593"/>
    </source>
</evidence>
<dbReference type="SUPFAM" id="SSF56935">
    <property type="entry name" value="Porins"/>
    <property type="match status" value="1"/>
</dbReference>
<feature type="domain" description="TonB-dependent receptor plug" evidence="18">
    <location>
        <begin position="73"/>
        <end position="174"/>
    </location>
</feature>
<organism evidence="19 20">
    <name type="scientific">Herbaspirillum robiniae</name>
    <dbReference type="NCBI Taxonomy" id="2014887"/>
    <lineage>
        <taxon>Bacteria</taxon>
        <taxon>Pseudomonadati</taxon>
        <taxon>Pseudomonadota</taxon>
        <taxon>Betaproteobacteria</taxon>
        <taxon>Burkholderiales</taxon>
        <taxon>Oxalobacteraceae</taxon>
        <taxon>Herbaspirillum</taxon>
    </lineage>
</organism>
<evidence type="ECO:0000256" key="10">
    <source>
        <dbReference type="ARBA" id="ARBA00023077"/>
    </source>
</evidence>
<evidence type="ECO:0000256" key="6">
    <source>
        <dbReference type="ARBA" id="ARBA00022692"/>
    </source>
</evidence>
<comment type="subcellular location">
    <subcellularLocation>
        <location evidence="1 14">Cell outer membrane</location>
        <topology evidence="1 14">Multi-pass membrane protein</topology>
    </subcellularLocation>
</comment>
<keyword evidence="5" id="KW-0410">Iron transport</keyword>
<dbReference type="FunFam" id="2.40.170.20:FF:000005">
    <property type="entry name" value="TonB-dependent siderophore receptor"/>
    <property type="match status" value="1"/>
</dbReference>
<dbReference type="Gene3D" id="2.170.130.10">
    <property type="entry name" value="TonB-dependent receptor, plug domain"/>
    <property type="match status" value="1"/>
</dbReference>
<keyword evidence="6 14" id="KW-0812">Transmembrane</keyword>
<dbReference type="EMBL" id="NJGU01000009">
    <property type="protein sequence ID" value="OWY27763.1"/>
    <property type="molecule type" value="Genomic_DNA"/>
</dbReference>
<feature type="domain" description="TonB-dependent receptor-like beta-barrel" evidence="17">
    <location>
        <begin position="250"/>
        <end position="698"/>
    </location>
</feature>
<proteinExistence type="inferred from homology"/>
<keyword evidence="13 14" id="KW-0998">Cell outer membrane</keyword>
<keyword evidence="9" id="KW-0406">Ion transport</keyword>
<name>A0A246WN72_9BURK</name>
<evidence type="ECO:0000256" key="4">
    <source>
        <dbReference type="ARBA" id="ARBA00022452"/>
    </source>
</evidence>
<keyword evidence="10 15" id="KW-0798">TonB box</keyword>
<evidence type="ECO:0000256" key="7">
    <source>
        <dbReference type="ARBA" id="ARBA00022729"/>
    </source>
</evidence>
<sequence length="729" mass="79581">MSITRPRTRRARPRALAGALTASLGLSFGAAAQTGETLPQIEINADAEQTATGPVRGFVAKKTLTGSKTETPLLETAQSVSIVTRDEMDARGAQTLVESLAYTPGVGAPYPDPHGDWPYIRGYFSSQYLDGLRVVYSGGGGAVTMRTENWGLERVEVLRGPASVLYGQNAPGGISNAVSKRPTAEAVRSVELQGGSFHRKQGAFDLGGAIDADGKLLFRLNGLIRDAGTSVDGVHNDRRYIAPALTWNITPDTSFTLLAHYLNENLSPRNFLPTVGTMLSNPLGQIARNRNLGEPDYNVYQREQHAIGYAFEHRFNESLTLRQNFRYADINAYTRSISPTGFANLQANNRTVLRSASQAWRQSQTTNVDTHLEARFDTAMLRHTMLTGFDYSAYDESTRSQSASAASIDIFNPVYGTRPTSAWVSAAPTLQKQERPGVYVQDQIALDKWRFTLAGRYEQVRTSTRNMNSGATTASLDDSAFTKRIAALYLFDNGIAPYLSYAESFEPVSGTDFFGAQFRPTRGVLHEAGIRYQPQGYNAMLSAALYRQKQKNITMTDPDPTHVCAGNTLCSVQTGEMKTEGVELEAKTTLQNGLNLTAAYTYTDAVYSNSDAATKGKAATSVAPHTASLWADYTLQQGPLAGLGMGAGARYTGSMWADAANTQKIPSFVLVDAMLRYDLSKLGPSFKGMRFAFNVQNLFDKVYYPGVCSKTYCLYGEGRTMTATLGYRF</sequence>
<reference evidence="19 20" key="1">
    <citation type="submission" date="2017-06" db="EMBL/GenBank/DDBJ databases">
        <title>Herbaspirillum phytohormonus sp. nov., isolated from the root nodule of Robinia pseudoacacia in lead-zinc mine.</title>
        <authorList>
            <person name="Fan M."/>
            <person name="Lin Y."/>
        </authorList>
    </citation>
    <scope>NUCLEOTIDE SEQUENCE [LARGE SCALE GENOMIC DNA]</scope>
    <source>
        <strain evidence="19 20">HZ10</strain>
    </source>
</reference>
<evidence type="ECO:0000256" key="3">
    <source>
        <dbReference type="ARBA" id="ARBA00022448"/>
    </source>
</evidence>
<dbReference type="NCBIfam" id="TIGR01783">
    <property type="entry name" value="TonB-siderophor"/>
    <property type="match status" value="1"/>
</dbReference>
<evidence type="ECO:0000256" key="11">
    <source>
        <dbReference type="ARBA" id="ARBA00023136"/>
    </source>
</evidence>
<evidence type="ECO:0000256" key="12">
    <source>
        <dbReference type="ARBA" id="ARBA00023170"/>
    </source>
</evidence>
<accession>A0A246WN72</accession>
<dbReference type="GO" id="GO:0038023">
    <property type="term" value="F:signaling receptor activity"/>
    <property type="evidence" value="ECO:0007669"/>
    <property type="project" value="InterPro"/>
</dbReference>
<keyword evidence="3 14" id="KW-0813">Transport</keyword>